<dbReference type="SUPFAM" id="SSF53474">
    <property type="entry name" value="alpha/beta-Hydrolases"/>
    <property type="match status" value="1"/>
</dbReference>
<name>A0A0W8E2G9_9ZZZZ</name>
<dbReference type="Pfam" id="PF12697">
    <property type="entry name" value="Abhydrolase_6"/>
    <property type="match status" value="1"/>
</dbReference>
<dbReference type="GO" id="GO:0004622">
    <property type="term" value="F:phosphatidylcholine lysophospholipase activity"/>
    <property type="evidence" value="ECO:0007669"/>
    <property type="project" value="UniProtKB-EC"/>
</dbReference>
<feature type="domain" description="AB hydrolase-1" evidence="1">
    <location>
        <begin position="51"/>
        <end position="278"/>
    </location>
</feature>
<protein>
    <submittedName>
        <fullName evidence="2">Lysophospholipase</fullName>
        <ecNumber evidence="2">3.1.1.5</ecNumber>
    </submittedName>
</protein>
<evidence type="ECO:0000259" key="1">
    <source>
        <dbReference type="Pfam" id="PF12697"/>
    </source>
</evidence>
<dbReference type="InterPro" id="IPR029058">
    <property type="entry name" value="AB_hydrolase_fold"/>
</dbReference>
<sequence>METLGFTVGMRHTGSKGMKNELIGVETEDEIVLHGALYEADPKKLAVIIQHGAAMNFYTGMGRFLPGILTGHGYTCLSANNRGHDFGTAPDNDKKPVIGLMRDTFRDCIKDTRALISFMSSRGYKRLVLLGHSQAIPKIVYAQNKAQFPEVQGLALISPPPSVTQMMRYLATDDFYERGLFKARELSDLGMGEQLIVLKGRGTMPWIFTAKTFLDFYGPGTPADTEELVRKVYCPLLISRGSRDFPPVSRDLVERIKANSVHPDTSLLIEIPGADHFYDGHEEELGNMIVKWLDRLDMNR</sequence>
<keyword evidence="2" id="KW-0378">Hydrolase</keyword>
<dbReference type="AlphaFoldDB" id="A0A0W8E2G9"/>
<dbReference type="EMBL" id="LNQE01001918">
    <property type="protein sequence ID" value="KUG02515.1"/>
    <property type="molecule type" value="Genomic_DNA"/>
</dbReference>
<evidence type="ECO:0000313" key="2">
    <source>
        <dbReference type="EMBL" id="KUG02515.1"/>
    </source>
</evidence>
<proteinExistence type="predicted"/>
<dbReference type="InterPro" id="IPR000073">
    <property type="entry name" value="AB_hydrolase_1"/>
</dbReference>
<dbReference type="EC" id="3.1.1.5" evidence="2"/>
<comment type="caution">
    <text evidence="2">The sequence shown here is derived from an EMBL/GenBank/DDBJ whole genome shotgun (WGS) entry which is preliminary data.</text>
</comment>
<accession>A0A0W8E2G9</accession>
<reference evidence="2" key="1">
    <citation type="journal article" date="2015" name="Proc. Natl. Acad. Sci. U.S.A.">
        <title>Networks of energetic and metabolic interactions define dynamics in microbial communities.</title>
        <authorList>
            <person name="Embree M."/>
            <person name="Liu J.K."/>
            <person name="Al-Bassam M.M."/>
            <person name="Zengler K."/>
        </authorList>
    </citation>
    <scope>NUCLEOTIDE SEQUENCE</scope>
</reference>
<dbReference type="Gene3D" id="3.40.50.1820">
    <property type="entry name" value="alpha/beta hydrolase"/>
    <property type="match status" value="1"/>
</dbReference>
<organism evidence="2">
    <name type="scientific">hydrocarbon metagenome</name>
    <dbReference type="NCBI Taxonomy" id="938273"/>
    <lineage>
        <taxon>unclassified sequences</taxon>
        <taxon>metagenomes</taxon>
        <taxon>ecological metagenomes</taxon>
    </lineage>
</organism>
<gene>
    <name evidence="2" type="ORF">ASZ90_020147</name>
</gene>